<dbReference type="Proteomes" id="UP001595710">
    <property type="component" value="Unassembled WGS sequence"/>
</dbReference>
<evidence type="ECO:0000313" key="3">
    <source>
        <dbReference type="Proteomes" id="UP001595710"/>
    </source>
</evidence>
<dbReference type="EMBL" id="JBHRYN010000007">
    <property type="protein sequence ID" value="MFC3700972.1"/>
    <property type="molecule type" value="Genomic_DNA"/>
</dbReference>
<dbReference type="NCBIfam" id="TIGR02532">
    <property type="entry name" value="IV_pilin_GFxxxE"/>
    <property type="match status" value="1"/>
</dbReference>
<dbReference type="Gene3D" id="3.30.700.10">
    <property type="entry name" value="Glycoprotein, Type 4 Pilin"/>
    <property type="match status" value="1"/>
</dbReference>
<keyword evidence="1" id="KW-1133">Transmembrane helix</keyword>
<comment type="caution">
    <text evidence="2">The sequence shown here is derived from an EMBL/GenBank/DDBJ whole genome shotgun (WGS) entry which is preliminary data.</text>
</comment>
<dbReference type="PROSITE" id="PS00409">
    <property type="entry name" value="PROKAR_NTER_METHYL"/>
    <property type="match status" value="1"/>
</dbReference>
<dbReference type="InterPro" id="IPR012902">
    <property type="entry name" value="N_methyl_site"/>
</dbReference>
<evidence type="ECO:0000313" key="2">
    <source>
        <dbReference type="EMBL" id="MFC3700972.1"/>
    </source>
</evidence>
<dbReference type="SUPFAM" id="SSF54523">
    <property type="entry name" value="Pili subunits"/>
    <property type="match status" value="1"/>
</dbReference>
<name>A0ABV7WPU8_9GAMM</name>
<proteinExistence type="predicted"/>
<keyword evidence="1" id="KW-0812">Transmembrane</keyword>
<gene>
    <name evidence="2" type="ORF">ACFOND_04895</name>
</gene>
<keyword evidence="1" id="KW-0472">Membrane</keyword>
<evidence type="ECO:0000256" key="1">
    <source>
        <dbReference type="SAM" id="Phobius"/>
    </source>
</evidence>
<accession>A0ABV7WPU8</accession>
<dbReference type="InterPro" id="IPR045584">
    <property type="entry name" value="Pilin-like"/>
</dbReference>
<organism evidence="2 3">
    <name type="scientific">Reinekea marina</name>
    <dbReference type="NCBI Taxonomy" id="1310421"/>
    <lineage>
        <taxon>Bacteria</taxon>
        <taxon>Pseudomonadati</taxon>
        <taxon>Pseudomonadota</taxon>
        <taxon>Gammaproteobacteria</taxon>
        <taxon>Oceanospirillales</taxon>
        <taxon>Saccharospirillaceae</taxon>
        <taxon>Reinekea</taxon>
    </lineage>
</organism>
<protein>
    <submittedName>
        <fullName evidence="2">Type II secretion system protein</fullName>
    </submittedName>
</protein>
<feature type="transmembrane region" description="Helical" evidence="1">
    <location>
        <begin position="12"/>
        <end position="33"/>
    </location>
</feature>
<reference evidence="3" key="1">
    <citation type="journal article" date="2019" name="Int. J. Syst. Evol. Microbiol.">
        <title>The Global Catalogue of Microorganisms (GCM) 10K type strain sequencing project: providing services to taxonomists for standard genome sequencing and annotation.</title>
        <authorList>
            <consortium name="The Broad Institute Genomics Platform"/>
            <consortium name="The Broad Institute Genome Sequencing Center for Infectious Disease"/>
            <person name="Wu L."/>
            <person name="Ma J."/>
        </authorList>
    </citation>
    <scope>NUCLEOTIDE SEQUENCE [LARGE SCALE GENOMIC DNA]</scope>
    <source>
        <strain evidence="3">CECT 8288</strain>
    </source>
</reference>
<dbReference type="Pfam" id="PF07963">
    <property type="entry name" value="N_methyl"/>
    <property type="match status" value="1"/>
</dbReference>
<keyword evidence="3" id="KW-1185">Reference proteome</keyword>
<dbReference type="RefSeq" id="WP_290280334.1">
    <property type="nucleotide sequence ID" value="NZ_JAUFQI010000001.1"/>
</dbReference>
<sequence>MKRHHQSGFTLIELITVIVIVAILATFALPRFANLQQNSRVAVLQGMQGSMRSAIAVARVNALANGLSVLPSNPGNSAQDSHLIQMEGFSVEVDWRNLCPESSGERGDAKDMYHFLNLTESTLTITSDITSTNTPQINTLNGQIQLWYGNRYTVVGYDLDQNPSRNVNYYSNLNPGCYVFYDSFGLPECTINMVTDEC</sequence>